<feature type="transmembrane region" description="Helical" evidence="7">
    <location>
        <begin position="83"/>
        <end position="100"/>
    </location>
</feature>
<dbReference type="OrthoDB" id="9793283at2"/>
<accession>A0A5C5VSL2</accession>
<dbReference type="Pfam" id="PF07690">
    <property type="entry name" value="MFS_1"/>
    <property type="match status" value="1"/>
</dbReference>
<dbReference type="RefSeq" id="WP_146575201.1">
    <property type="nucleotide sequence ID" value="NZ_SJPH01000008.1"/>
</dbReference>
<keyword evidence="10" id="KW-1185">Reference proteome</keyword>
<evidence type="ECO:0000313" key="10">
    <source>
        <dbReference type="Proteomes" id="UP000318995"/>
    </source>
</evidence>
<keyword evidence="5 7" id="KW-1133">Transmembrane helix</keyword>
<keyword evidence="4 7" id="KW-0812">Transmembrane</keyword>
<feature type="transmembrane region" description="Helical" evidence="7">
    <location>
        <begin position="221"/>
        <end position="246"/>
    </location>
</feature>
<dbReference type="EMBL" id="SJPH01000008">
    <property type="protein sequence ID" value="TWT41618.1"/>
    <property type="molecule type" value="Genomic_DNA"/>
</dbReference>
<dbReference type="PANTHER" id="PTHR23517:SF2">
    <property type="entry name" value="MULTIDRUG RESISTANCE PROTEIN MDTH"/>
    <property type="match status" value="1"/>
</dbReference>
<feature type="transmembrane region" description="Helical" evidence="7">
    <location>
        <begin position="283"/>
        <end position="302"/>
    </location>
</feature>
<comment type="subcellular location">
    <subcellularLocation>
        <location evidence="1">Cell membrane</location>
        <topology evidence="1">Multi-pass membrane protein</topology>
    </subcellularLocation>
</comment>
<dbReference type="Proteomes" id="UP000318995">
    <property type="component" value="Unassembled WGS sequence"/>
</dbReference>
<name>A0A5C5VSL2_9BACT</name>
<keyword evidence="3" id="KW-1003">Cell membrane</keyword>
<evidence type="ECO:0000259" key="8">
    <source>
        <dbReference type="PROSITE" id="PS50850"/>
    </source>
</evidence>
<feature type="domain" description="Major facilitator superfamily (MFS) profile" evidence="8">
    <location>
        <begin position="19"/>
        <end position="396"/>
    </location>
</feature>
<gene>
    <name evidence="9" type="ORF">Pla111_29950</name>
</gene>
<organism evidence="9 10">
    <name type="scientific">Botrimarina hoheduenensis</name>
    <dbReference type="NCBI Taxonomy" id="2528000"/>
    <lineage>
        <taxon>Bacteria</taxon>
        <taxon>Pseudomonadati</taxon>
        <taxon>Planctomycetota</taxon>
        <taxon>Planctomycetia</taxon>
        <taxon>Pirellulales</taxon>
        <taxon>Lacipirellulaceae</taxon>
        <taxon>Botrimarina</taxon>
    </lineage>
</organism>
<feature type="transmembrane region" description="Helical" evidence="7">
    <location>
        <begin position="20"/>
        <end position="43"/>
    </location>
</feature>
<feature type="transmembrane region" description="Helical" evidence="7">
    <location>
        <begin position="374"/>
        <end position="394"/>
    </location>
</feature>
<dbReference type="InterPro" id="IPR011701">
    <property type="entry name" value="MFS"/>
</dbReference>
<feature type="transmembrane region" description="Helical" evidence="7">
    <location>
        <begin position="308"/>
        <end position="334"/>
    </location>
</feature>
<dbReference type="PROSITE" id="PS50850">
    <property type="entry name" value="MFS"/>
    <property type="match status" value="1"/>
</dbReference>
<dbReference type="PANTHER" id="PTHR23517">
    <property type="entry name" value="RESISTANCE PROTEIN MDTM, PUTATIVE-RELATED-RELATED"/>
    <property type="match status" value="1"/>
</dbReference>
<dbReference type="InterPro" id="IPR050171">
    <property type="entry name" value="MFS_Transporters"/>
</dbReference>
<feature type="transmembrane region" description="Helical" evidence="7">
    <location>
        <begin position="346"/>
        <end position="368"/>
    </location>
</feature>
<feature type="transmembrane region" description="Helical" evidence="7">
    <location>
        <begin position="252"/>
        <end position="271"/>
    </location>
</feature>
<dbReference type="AlphaFoldDB" id="A0A5C5VSL2"/>
<evidence type="ECO:0000256" key="4">
    <source>
        <dbReference type="ARBA" id="ARBA00022692"/>
    </source>
</evidence>
<dbReference type="InterPro" id="IPR036259">
    <property type="entry name" value="MFS_trans_sf"/>
</dbReference>
<evidence type="ECO:0000256" key="6">
    <source>
        <dbReference type="ARBA" id="ARBA00023136"/>
    </source>
</evidence>
<keyword evidence="6 7" id="KW-0472">Membrane</keyword>
<sequence>MARWMLRRYAASFEGLPHKVWLVALALLLNRCGTMVFPFLALYLSEVRGFEPLAIGWILAASGLGGALGCYLGGWLTSRIGPVAVMLASFALSVPAYAVIPFCSELEWLLAALVLRQFMADLARPAAATGVTLFVDEEQHAQAIALNRLANNLGFSIGPVIGGLLAEINFFWLFPVNAAASGIAAVVVLTTLGKHLRELPDTSDGNLPASTTRGPWTDRQFLAFLGLFILIEVVAFQTVTTLPLFWREQCHLSKFAIGVLYAVNTLMVVLFEMPLTHSIKRFPPLMLVAIGTIFVAIGFGLTPWCGSFLAAAALVALWTVGEMISAPFSATYVAGRSRRSQRGAYMGAYSVTIAVAGVIAPVIGTALYRSDPNLPWWCAIVSLGTAAVGMAALARRDRGPLSRTPAILLEEVDSPSAVVGL</sequence>
<evidence type="ECO:0000256" key="5">
    <source>
        <dbReference type="ARBA" id="ARBA00022989"/>
    </source>
</evidence>
<evidence type="ECO:0000256" key="7">
    <source>
        <dbReference type="SAM" id="Phobius"/>
    </source>
</evidence>
<dbReference type="SUPFAM" id="SSF103473">
    <property type="entry name" value="MFS general substrate transporter"/>
    <property type="match status" value="1"/>
</dbReference>
<evidence type="ECO:0000313" key="9">
    <source>
        <dbReference type="EMBL" id="TWT41618.1"/>
    </source>
</evidence>
<dbReference type="InterPro" id="IPR020846">
    <property type="entry name" value="MFS_dom"/>
</dbReference>
<feature type="transmembrane region" description="Helical" evidence="7">
    <location>
        <begin position="55"/>
        <end position="76"/>
    </location>
</feature>
<protein>
    <submittedName>
        <fullName evidence="9">Multidrug resistance protein MdtH</fullName>
    </submittedName>
</protein>
<reference evidence="9 10" key="1">
    <citation type="submission" date="2019-02" db="EMBL/GenBank/DDBJ databases">
        <title>Deep-cultivation of Planctomycetes and their phenomic and genomic characterization uncovers novel biology.</title>
        <authorList>
            <person name="Wiegand S."/>
            <person name="Jogler M."/>
            <person name="Boedeker C."/>
            <person name="Pinto D."/>
            <person name="Vollmers J."/>
            <person name="Rivas-Marin E."/>
            <person name="Kohn T."/>
            <person name="Peeters S.H."/>
            <person name="Heuer A."/>
            <person name="Rast P."/>
            <person name="Oberbeckmann S."/>
            <person name="Bunk B."/>
            <person name="Jeske O."/>
            <person name="Meyerdierks A."/>
            <person name="Storesund J.E."/>
            <person name="Kallscheuer N."/>
            <person name="Luecker S."/>
            <person name="Lage O.M."/>
            <person name="Pohl T."/>
            <person name="Merkel B.J."/>
            <person name="Hornburger P."/>
            <person name="Mueller R.-W."/>
            <person name="Bruemmer F."/>
            <person name="Labrenz M."/>
            <person name="Spormann A.M."/>
            <person name="Op Den Camp H."/>
            <person name="Overmann J."/>
            <person name="Amann R."/>
            <person name="Jetten M.S.M."/>
            <person name="Mascher T."/>
            <person name="Medema M.H."/>
            <person name="Devos D.P."/>
            <person name="Kaster A.-K."/>
            <person name="Ovreas L."/>
            <person name="Rohde M."/>
            <person name="Galperin M.Y."/>
            <person name="Jogler C."/>
        </authorList>
    </citation>
    <scope>NUCLEOTIDE SEQUENCE [LARGE SCALE GENOMIC DNA]</scope>
    <source>
        <strain evidence="9 10">Pla111</strain>
    </source>
</reference>
<evidence type="ECO:0000256" key="1">
    <source>
        <dbReference type="ARBA" id="ARBA00004651"/>
    </source>
</evidence>
<keyword evidence="2" id="KW-0813">Transport</keyword>
<dbReference type="GO" id="GO:0005886">
    <property type="term" value="C:plasma membrane"/>
    <property type="evidence" value="ECO:0007669"/>
    <property type="project" value="UniProtKB-SubCell"/>
</dbReference>
<feature type="transmembrane region" description="Helical" evidence="7">
    <location>
        <begin position="170"/>
        <end position="192"/>
    </location>
</feature>
<dbReference type="Gene3D" id="1.20.1250.20">
    <property type="entry name" value="MFS general substrate transporter like domains"/>
    <property type="match status" value="1"/>
</dbReference>
<comment type="caution">
    <text evidence="9">The sequence shown here is derived from an EMBL/GenBank/DDBJ whole genome shotgun (WGS) entry which is preliminary data.</text>
</comment>
<dbReference type="GO" id="GO:0022857">
    <property type="term" value="F:transmembrane transporter activity"/>
    <property type="evidence" value="ECO:0007669"/>
    <property type="project" value="InterPro"/>
</dbReference>
<evidence type="ECO:0000256" key="2">
    <source>
        <dbReference type="ARBA" id="ARBA00022448"/>
    </source>
</evidence>
<proteinExistence type="predicted"/>
<evidence type="ECO:0000256" key="3">
    <source>
        <dbReference type="ARBA" id="ARBA00022475"/>
    </source>
</evidence>
<dbReference type="CDD" id="cd17329">
    <property type="entry name" value="MFS_MdtH_MDR_like"/>
    <property type="match status" value="1"/>
</dbReference>